<dbReference type="Pfam" id="PF04502">
    <property type="entry name" value="Saf4_Yju2"/>
    <property type="match status" value="1"/>
</dbReference>
<dbReference type="RefSeq" id="XP_040878733.1">
    <property type="nucleotide sequence ID" value="XM_041028326.1"/>
</dbReference>
<dbReference type="STRING" id="1043003.A0A074VLX3"/>
<name>A0A074VLX3_AURM1</name>
<evidence type="ECO:0000256" key="1">
    <source>
        <dbReference type="SAM" id="MobiDB-lite"/>
    </source>
</evidence>
<organism evidence="2 3">
    <name type="scientific">Aureobasidium melanogenum (strain CBS 110374)</name>
    <name type="common">Aureobasidium pullulans var. melanogenum</name>
    <dbReference type="NCBI Taxonomy" id="1043003"/>
    <lineage>
        <taxon>Eukaryota</taxon>
        <taxon>Fungi</taxon>
        <taxon>Dikarya</taxon>
        <taxon>Ascomycota</taxon>
        <taxon>Pezizomycotina</taxon>
        <taxon>Dothideomycetes</taxon>
        <taxon>Dothideomycetidae</taxon>
        <taxon>Dothideales</taxon>
        <taxon>Saccotheciaceae</taxon>
        <taxon>Aureobasidium</taxon>
    </lineage>
</organism>
<dbReference type="PANTHER" id="PTHR12111:SF1">
    <property type="entry name" value="SPLICING FACTOR YJU2"/>
    <property type="match status" value="1"/>
</dbReference>
<feature type="region of interest" description="Disordered" evidence="1">
    <location>
        <begin position="204"/>
        <end position="229"/>
    </location>
</feature>
<feature type="region of interest" description="Disordered" evidence="1">
    <location>
        <begin position="1"/>
        <end position="32"/>
    </location>
</feature>
<proteinExistence type="predicted"/>
<evidence type="ECO:0000313" key="3">
    <source>
        <dbReference type="Proteomes" id="UP000030672"/>
    </source>
</evidence>
<dbReference type="InterPro" id="IPR007590">
    <property type="entry name" value="Saf4/Yju2"/>
</dbReference>
<gene>
    <name evidence="2" type="ORF">M437DRAFT_85660</name>
</gene>
<evidence type="ECO:0000313" key="2">
    <source>
        <dbReference type="EMBL" id="KEQ61710.1"/>
    </source>
</evidence>
<dbReference type="PANTHER" id="PTHR12111">
    <property type="entry name" value="SPLICING FACTOR YJU2"/>
    <property type="match status" value="1"/>
</dbReference>
<dbReference type="AlphaFoldDB" id="A0A074VLX3"/>
<accession>A0A074VLX3</accession>
<dbReference type="GeneID" id="63921699"/>
<reference evidence="2 3" key="1">
    <citation type="journal article" date="2014" name="BMC Genomics">
        <title>Genome sequencing of four Aureobasidium pullulans varieties: biotechnological potential, stress tolerance, and description of new species.</title>
        <authorList>
            <person name="Gostin Ar C."/>
            <person name="Ohm R.A."/>
            <person name="Kogej T."/>
            <person name="Sonjak S."/>
            <person name="Turk M."/>
            <person name="Zajc J."/>
            <person name="Zalar P."/>
            <person name="Grube M."/>
            <person name="Sun H."/>
            <person name="Han J."/>
            <person name="Sharma A."/>
            <person name="Chiniquy J."/>
            <person name="Ngan C.Y."/>
            <person name="Lipzen A."/>
            <person name="Barry K."/>
            <person name="Grigoriev I.V."/>
            <person name="Gunde-Cimerman N."/>
        </authorList>
    </citation>
    <scope>NUCLEOTIDE SEQUENCE [LARGE SCALE GENOMIC DNA]</scope>
    <source>
        <strain evidence="2 3">CBS 110374</strain>
    </source>
</reference>
<dbReference type="GO" id="GO:0071006">
    <property type="term" value="C:U2-type catalytic step 1 spliceosome"/>
    <property type="evidence" value="ECO:0007669"/>
    <property type="project" value="TreeGrafter"/>
</dbReference>
<dbReference type="EMBL" id="KL584837">
    <property type="protein sequence ID" value="KEQ61710.1"/>
    <property type="molecule type" value="Genomic_DNA"/>
</dbReference>
<dbReference type="Proteomes" id="UP000030672">
    <property type="component" value="Unassembled WGS sequence"/>
</dbReference>
<dbReference type="GO" id="GO:0000398">
    <property type="term" value="P:mRNA splicing, via spliceosome"/>
    <property type="evidence" value="ECO:0007669"/>
    <property type="project" value="InterPro"/>
</dbReference>
<sequence>MSERKVVSKYYPPGFDPSKLTRQRKNPSSVSNLESVRLSSPFSMRCNRCGEFIYKGRKFNACKQMSGEHYLNIPIVRLFMRCTACSSEIAFDTDFKNKDYKDIKGARRNFEPWRNVEHTQETEDEEKQDALNNIEVKATSAKTEMDIADALDEIMVQNARREIRVRNNTARNTQAALDDEIQDEEATRKAFDNDAREVVRRIPGEVLGAEEHGKGSAGPNPSFQRVKER</sequence>
<dbReference type="HOGENOM" id="CLU_053603_1_1_1"/>
<protein>
    <submittedName>
        <fullName evidence="2">DUF572-domain-containing protein</fullName>
    </submittedName>
</protein>
<keyword evidence="3" id="KW-1185">Reference proteome</keyword>
<feature type="compositionally biased region" description="Basic and acidic residues" evidence="1">
    <location>
        <begin position="204"/>
        <end position="214"/>
    </location>
</feature>